<dbReference type="OrthoDB" id="372421at2759"/>
<keyword evidence="5" id="KW-0464">Manganese</keyword>
<feature type="binding site" evidence="5">
    <location>
        <position position="857"/>
    </location>
    <ligand>
        <name>Mg(2+)</name>
        <dbReference type="ChEBI" id="CHEBI:18420"/>
    </ligand>
</feature>
<feature type="domain" description="RNB" evidence="8">
    <location>
        <begin position="845"/>
        <end position="1183"/>
    </location>
</feature>
<dbReference type="GO" id="GO:1990074">
    <property type="term" value="P:polyuridylation-dependent mRNA catabolic process"/>
    <property type="evidence" value="ECO:0007669"/>
    <property type="project" value="UniProtKB-UniRule"/>
</dbReference>
<dbReference type="InParanoid" id="A0A286UMI2"/>
<dbReference type="Gene3D" id="2.40.50.690">
    <property type="match status" value="1"/>
</dbReference>
<comment type="similarity">
    <text evidence="5">Belongs to the RNR ribonuclease family. DIS3L2 subfamily.</text>
</comment>
<feature type="compositionally biased region" description="Low complexity" evidence="7">
    <location>
        <begin position="294"/>
        <end position="306"/>
    </location>
</feature>
<keyword evidence="1 5" id="KW-0963">Cytoplasm</keyword>
<feature type="region of interest" description="Disordered" evidence="7">
    <location>
        <begin position="626"/>
        <end position="658"/>
    </location>
</feature>
<dbReference type="PANTHER" id="PTHR23355:SF9">
    <property type="entry name" value="DIS3-LIKE EXONUCLEASE 2"/>
    <property type="match status" value="1"/>
</dbReference>
<dbReference type="Pfam" id="PF00773">
    <property type="entry name" value="RNB"/>
    <property type="match status" value="1"/>
</dbReference>
<dbReference type="InterPro" id="IPR050180">
    <property type="entry name" value="RNR_Ribonuclease"/>
</dbReference>
<dbReference type="PANTHER" id="PTHR23355">
    <property type="entry name" value="RIBONUCLEASE"/>
    <property type="match status" value="1"/>
</dbReference>
<dbReference type="InterPro" id="IPR041505">
    <property type="entry name" value="Dis3_CSD2"/>
</dbReference>
<keyword evidence="5" id="KW-0378">Hydrolase</keyword>
<dbReference type="Gene3D" id="2.40.50.700">
    <property type="match status" value="1"/>
</dbReference>
<evidence type="ECO:0000256" key="3">
    <source>
        <dbReference type="ARBA" id="ARBA00022842"/>
    </source>
</evidence>
<keyword evidence="2 5" id="KW-0479">Metal-binding</keyword>
<evidence type="ECO:0000256" key="1">
    <source>
        <dbReference type="ARBA" id="ARBA00022490"/>
    </source>
</evidence>
<evidence type="ECO:0000256" key="6">
    <source>
        <dbReference type="SAM" id="Coils"/>
    </source>
</evidence>
<feature type="coiled-coil region" evidence="6">
    <location>
        <begin position="319"/>
        <end position="346"/>
    </location>
</feature>
<dbReference type="GO" id="GO:0000175">
    <property type="term" value="F:3'-5'-RNA exonuclease activity"/>
    <property type="evidence" value="ECO:0007669"/>
    <property type="project" value="UniProtKB-UniRule"/>
</dbReference>
<dbReference type="FunCoup" id="A0A286UMI2">
    <property type="interactions" value="442"/>
</dbReference>
<organism evidence="9 10">
    <name type="scientific">Pyrrhoderma noxium</name>
    <dbReference type="NCBI Taxonomy" id="2282107"/>
    <lineage>
        <taxon>Eukaryota</taxon>
        <taxon>Fungi</taxon>
        <taxon>Dikarya</taxon>
        <taxon>Basidiomycota</taxon>
        <taxon>Agaricomycotina</taxon>
        <taxon>Agaricomycetes</taxon>
        <taxon>Hymenochaetales</taxon>
        <taxon>Hymenochaetaceae</taxon>
        <taxon>Pyrrhoderma</taxon>
    </lineage>
</organism>
<reference evidence="9 10" key="1">
    <citation type="journal article" date="2017" name="Mol. Ecol.">
        <title>Comparative and population genomic landscape of Phellinus noxius: A hypervariable fungus causing root rot in trees.</title>
        <authorList>
            <person name="Chung C.L."/>
            <person name="Lee T.J."/>
            <person name="Akiba M."/>
            <person name="Lee H.H."/>
            <person name="Kuo T.H."/>
            <person name="Liu D."/>
            <person name="Ke H.M."/>
            <person name="Yokoi T."/>
            <person name="Roa M.B."/>
            <person name="Lu M.J."/>
            <person name="Chang Y.Y."/>
            <person name="Ann P.J."/>
            <person name="Tsai J.N."/>
            <person name="Chen C.Y."/>
            <person name="Tzean S.S."/>
            <person name="Ota Y."/>
            <person name="Hattori T."/>
            <person name="Sahashi N."/>
            <person name="Liou R.F."/>
            <person name="Kikuchi T."/>
            <person name="Tsai I.J."/>
        </authorList>
    </citation>
    <scope>NUCLEOTIDE SEQUENCE [LARGE SCALE GENOMIC DNA]</scope>
    <source>
        <strain evidence="9 10">FFPRI411160</strain>
    </source>
</reference>
<feature type="region of interest" description="Disordered" evidence="7">
    <location>
        <begin position="700"/>
        <end position="735"/>
    </location>
</feature>
<feature type="compositionally biased region" description="Basic and acidic residues" evidence="7">
    <location>
        <begin position="711"/>
        <end position="735"/>
    </location>
</feature>
<keyword evidence="10" id="KW-1185">Reference proteome</keyword>
<feature type="compositionally biased region" description="Polar residues" evidence="7">
    <location>
        <begin position="109"/>
        <end position="123"/>
    </location>
</feature>
<dbReference type="SMART" id="SM00955">
    <property type="entry name" value="RNB"/>
    <property type="match status" value="1"/>
</dbReference>
<protein>
    <recommendedName>
        <fullName evidence="5">DIS3-like exonuclease 2</fullName>
        <ecNumber evidence="5">3.1.13.-</ecNumber>
    </recommendedName>
</protein>
<dbReference type="HAMAP" id="MF_03045">
    <property type="entry name" value="DIS3L2"/>
    <property type="match status" value="1"/>
</dbReference>
<dbReference type="SUPFAM" id="SSF50249">
    <property type="entry name" value="Nucleic acid-binding proteins"/>
    <property type="match status" value="3"/>
</dbReference>
<keyword evidence="5" id="KW-0540">Nuclease</keyword>
<comment type="caution">
    <text evidence="9">The sequence shown here is derived from an EMBL/GenBank/DDBJ whole genome shotgun (WGS) entry which is preliminary data.</text>
</comment>
<evidence type="ECO:0000313" key="9">
    <source>
        <dbReference type="EMBL" id="PAV20821.1"/>
    </source>
</evidence>
<evidence type="ECO:0000256" key="7">
    <source>
        <dbReference type="SAM" id="MobiDB-lite"/>
    </source>
</evidence>
<evidence type="ECO:0000256" key="4">
    <source>
        <dbReference type="ARBA" id="ARBA00022884"/>
    </source>
</evidence>
<dbReference type="Proteomes" id="UP000217199">
    <property type="component" value="Unassembled WGS sequence"/>
</dbReference>
<feature type="compositionally biased region" description="Basic and acidic residues" evidence="7">
    <location>
        <begin position="626"/>
        <end position="638"/>
    </location>
</feature>
<dbReference type="FunFam" id="2.40.50.700:FF:000002">
    <property type="entry name" value="Cell wall biogenesis protein"/>
    <property type="match status" value="1"/>
</dbReference>
<dbReference type="Pfam" id="PF17877">
    <property type="entry name" value="Dis3l2_C_term"/>
    <property type="match status" value="1"/>
</dbReference>
<feature type="compositionally biased region" description="Polar residues" evidence="7">
    <location>
        <begin position="51"/>
        <end position="63"/>
    </location>
</feature>
<comment type="cofactor">
    <cofactor evidence="5">
        <name>Mg(2+)</name>
        <dbReference type="ChEBI" id="CHEBI:18420"/>
    </cofactor>
    <cofactor evidence="5">
        <name>Mn(2+)</name>
        <dbReference type="ChEBI" id="CHEBI:29035"/>
    </cofactor>
</comment>
<proteinExistence type="inferred from homology"/>
<dbReference type="InterPro" id="IPR012340">
    <property type="entry name" value="NA-bd_OB-fold"/>
</dbReference>
<keyword evidence="3 5" id="KW-0460">Magnesium</keyword>
<gene>
    <name evidence="9" type="ORF">PNOK_0344800</name>
</gene>
<dbReference type="STRING" id="2282107.A0A286UMI2"/>
<keyword evidence="6" id="KW-0175">Coiled coil</keyword>
<dbReference type="InterPro" id="IPR001900">
    <property type="entry name" value="RNase_II/R"/>
</dbReference>
<dbReference type="InterPro" id="IPR041093">
    <property type="entry name" value="Dis3l2-like_C"/>
</dbReference>
<keyword evidence="5" id="KW-0269">Exonuclease</keyword>
<accession>A0A286UMI2</accession>
<sequence length="1421" mass="156753">MTDEVSTTTQQSAAALKREPSSGGNRSNGRGRRGSGMSRSISAQGGKDMTRPSSQNSNRSGQVTGAKRSDSIQKSTSTGEPTRGHGTRGSKSGGRGGKRVNSNNGGRQQGPNVSSTSPNSTKAGQVEENPGDALVNLQRMISDLKSMAPGNPELTGNNQQPQLGSNINAPVFEPGAASYPGLGAPDIKHKKAASLGVMNAPQMGFSNSYSPHLGSMSEDAEAFEEGEIHDPSAFQLGHQPRSQSQNFTAPRFAALARQEQAQSQAEILGPSGRPQLAPTFTFGARRHANFQFPQQHQQQQETLVPPQEHRRTASSGGEITGIMAEQMALQSQIEALQQQQAALYQQQLASNQLLGSTFPTRVTGHRRVQSTLPSAMSNNFPAMGQFSTPMMGLDAQQSLPKGHGRRHSVNVLNKTNGVGASISYSNPYGQDGFEDGFNPPSNIMPAHSRQASRADSSWRMNGGVGPINATTGLTDLAQAQAQLQSLQQFRAAAGGHHQKQASFSFPNMLPNMMAANMMGLGGFNLLQQQQQQFQMALQQQSSQPQRKSLFAPYLPQASLPPLLAAGKLVVGILRVNKRNRSDAYVATEVLDADIYICGSKDRNRALEGDIVAVELLDVDDVWGTKKEKEEKKRKKEENAAYDPKSAAGRKNDKKKDDVEVEGQGLMLFEDEEVTDEVKPQFAGHVVAVVERMPGQLFSGTLGLLRPSSAATKEKQEAERREREGDRGEEPKRGPIERPKIVWFKPTDKRVPLIAIPTEQAPPDFVQNSEAYANKLFVACIKRHPISSLHPFGTLVEELGPIGDIEVETSALLKDCNFPTEEFTDNVLKCLPPTPWTIPEREYEIRRDMRKDRVFTIDPESAKDFDDALSIKKNEDGTYDVSVHIADVSHFVKPNTALDRDARKRATSVYLIQRAVPMLPPALCEQICSLVPHQERLAFTVTFTMTDDAKITKKRFEKTIIKSCARLTYNDAQNIIDGKPAGTIAVTPEFEAVDVEHDVRVLNGLSQKLRAKRFQSGCLQIEKPTLSFKLDDNGLPVDTDLKERIESQKLIEEFMLLTNTTIAQQIAHNLPEQALLRRHESPTERRINAFKERAARLGYSFDTSSAGAFMKSLDAVENPTARKLLQIVAYKTMYRAKYFCAGMLDIAKYSHYALNMPLYTHFTSPIRRYADIIVHRQLESIISSTAGTEPKFAMDRDSVAKVAQQCNIKKESAKLAQEQSTHLFLCTMIADLTQRYGPVIRPATVVGVLDAAFDVLVPEFGIEKRVHVDQMPIDNHVYDEHSHTLQIYWSDRDVITWLAENSDDEHLKKVKQTAEQHAVKMEVSSLSVQAESALFDEDDADDEIVLGRSQPDAVKETSKQRLVSQAKAKPQFEGLRTSPNGHKIQDIRELMTVPVIVTADLTKSPPVIKVYSVNPYAQEQKK</sequence>
<dbReference type="GO" id="GO:0046872">
    <property type="term" value="F:metal ion binding"/>
    <property type="evidence" value="ECO:0007669"/>
    <property type="project" value="UniProtKB-KW"/>
</dbReference>
<evidence type="ECO:0000256" key="5">
    <source>
        <dbReference type="HAMAP-Rule" id="MF_03045"/>
    </source>
</evidence>
<dbReference type="EMBL" id="NBII01000003">
    <property type="protein sequence ID" value="PAV20821.1"/>
    <property type="molecule type" value="Genomic_DNA"/>
</dbReference>
<dbReference type="Gene3D" id="2.40.50.140">
    <property type="entry name" value="Nucleic acid-binding proteins"/>
    <property type="match status" value="1"/>
</dbReference>
<feature type="compositionally biased region" description="Polar residues" evidence="7">
    <location>
        <begin position="1"/>
        <end position="13"/>
    </location>
</feature>
<comment type="subcellular location">
    <subcellularLocation>
        <location evidence="5">Cytoplasm</location>
    </subcellularLocation>
    <subcellularLocation>
        <location evidence="5">Cytoplasm</location>
        <location evidence="5">P-body</location>
    </subcellularLocation>
</comment>
<evidence type="ECO:0000259" key="8">
    <source>
        <dbReference type="SMART" id="SM00955"/>
    </source>
</evidence>
<keyword evidence="4 5" id="KW-0694">RNA-binding</keyword>
<dbReference type="EC" id="3.1.13.-" evidence="5"/>
<feature type="region of interest" description="Disordered" evidence="7">
    <location>
        <begin position="1"/>
        <end position="130"/>
    </location>
</feature>
<dbReference type="PROSITE" id="PS01175">
    <property type="entry name" value="RIBONUCLEASE_II"/>
    <property type="match status" value="1"/>
</dbReference>
<dbReference type="InterPro" id="IPR028591">
    <property type="entry name" value="DIS3L2"/>
</dbReference>
<dbReference type="GO" id="GO:0003723">
    <property type="term" value="F:RNA binding"/>
    <property type="evidence" value="ECO:0007669"/>
    <property type="project" value="UniProtKB-KW"/>
</dbReference>
<dbReference type="FunFam" id="2.40.50.690:FF:000001">
    <property type="entry name" value="Cell wall biogenesis protein"/>
    <property type="match status" value="1"/>
</dbReference>
<evidence type="ECO:0000256" key="2">
    <source>
        <dbReference type="ARBA" id="ARBA00022723"/>
    </source>
</evidence>
<dbReference type="Pfam" id="PF17849">
    <property type="entry name" value="OB_Dis3"/>
    <property type="match status" value="1"/>
</dbReference>
<dbReference type="InterPro" id="IPR022966">
    <property type="entry name" value="RNase_II/R_CS"/>
</dbReference>
<feature type="binding site" evidence="5">
    <location>
        <position position="866"/>
    </location>
    <ligand>
        <name>Mg(2+)</name>
        <dbReference type="ChEBI" id="CHEBI:18420"/>
    </ligand>
</feature>
<dbReference type="GO" id="GO:0000956">
    <property type="term" value="P:nuclear-transcribed mRNA catabolic process"/>
    <property type="evidence" value="ECO:0007669"/>
    <property type="project" value="UniProtKB-UniRule"/>
</dbReference>
<feature type="site" description="Important for catalytic activity" evidence="5">
    <location>
        <position position="865"/>
    </location>
</feature>
<feature type="region of interest" description="Disordered" evidence="7">
    <location>
        <begin position="294"/>
        <end position="314"/>
    </location>
</feature>
<comment type="function">
    <text evidence="5">3'-5'-exoribonuclease that specifically recognizes RNAs polyuridylated at their 3' end and mediates their degradation. Component of an exosome-independent RNA degradation pathway that mediates degradation of cytoplasmic mRNAs that have been deadenylated and subsequently uridylated at their 3'.</text>
</comment>
<dbReference type="GO" id="GO:0000932">
    <property type="term" value="C:P-body"/>
    <property type="evidence" value="ECO:0007669"/>
    <property type="project" value="UniProtKB-SubCell"/>
</dbReference>
<name>A0A286UMI2_9AGAM</name>
<evidence type="ECO:0000313" key="10">
    <source>
        <dbReference type="Proteomes" id="UP000217199"/>
    </source>
</evidence>